<dbReference type="GO" id="GO:0016491">
    <property type="term" value="F:oxidoreductase activity"/>
    <property type="evidence" value="ECO:0007669"/>
    <property type="project" value="InterPro"/>
</dbReference>
<organism evidence="2 3">
    <name type="scientific">Micromonospora orduensis</name>
    <dbReference type="NCBI Taxonomy" id="1420891"/>
    <lineage>
        <taxon>Bacteria</taxon>
        <taxon>Bacillati</taxon>
        <taxon>Actinomycetota</taxon>
        <taxon>Actinomycetes</taxon>
        <taxon>Micromonosporales</taxon>
        <taxon>Micromonosporaceae</taxon>
        <taxon>Micromonospora</taxon>
    </lineage>
</organism>
<comment type="caution">
    <text evidence="2">The sequence shown here is derived from an EMBL/GenBank/DDBJ whole genome shotgun (WGS) entry which is preliminary data.</text>
</comment>
<feature type="domain" description="FAD/NAD(P)-binding" evidence="1">
    <location>
        <begin position="20"/>
        <end position="218"/>
    </location>
</feature>
<evidence type="ECO:0000313" key="2">
    <source>
        <dbReference type="EMBL" id="TNH30285.1"/>
    </source>
</evidence>
<dbReference type="InterPro" id="IPR051209">
    <property type="entry name" value="FAD-bind_Monooxygenase_sf"/>
</dbReference>
<dbReference type="InterPro" id="IPR036188">
    <property type="entry name" value="FAD/NAD-bd_sf"/>
</dbReference>
<dbReference type="Proteomes" id="UP000306145">
    <property type="component" value="Unassembled WGS sequence"/>
</dbReference>
<protein>
    <submittedName>
        <fullName evidence="2">NAD(P)/FAD-dependent oxidoreductase</fullName>
    </submittedName>
</protein>
<dbReference type="OrthoDB" id="5168853at2"/>
<sequence>MTDTAPTTTAVNGGTQRRVRVAVIGSGFGGVAVAAALTRTGDADVVLLERADRIGGVWRDNTYPGCACDIPAPLYSYSFALNPDWSRRFPPHSEILDYLHRCVAELGLTDRVRLRTEVTDASWDEAAACWRLRTADGAELTADVLVPAVGQLSRPVVPVLPGAERFAGPALHTARWDPTVRLDGARVAVIGTGASAVQLVPAIADRAARVTVFQRTPPWTLPKPDRRHGRLGRALYRRVPALMRLPRATFWSATVVTGLAVTGNRAAAAVLRGLSRAQRWWQVRDPELRARITPVEPMGCKRVLFTNDWLPTLARPDVDLVTERIVELTEDGVRTADDRVHPCDVLVYGTGFAATEFLVPIRVTGRAGRRLDEEWRDGAYAYLGMAVPGFPNLFLMYGPNTNTGNTSVIYFLEAQARYIAQAVRLLAAGGPPLEVRPEVAADHDAEVQRRLAGSVWTACRSWYRTASGRIVTNWPGMAAEYRRRTARLDPADYGRTR</sequence>
<name>A0A5C4QW36_9ACTN</name>
<dbReference type="PRINTS" id="PR00411">
    <property type="entry name" value="PNDRDTASEI"/>
</dbReference>
<dbReference type="AlphaFoldDB" id="A0A5C4QW36"/>
<dbReference type="SUPFAM" id="SSF51905">
    <property type="entry name" value="FAD/NAD(P)-binding domain"/>
    <property type="match status" value="1"/>
</dbReference>
<evidence type="ECO:0000313" key="3">
    <source>
        <dbReference type="Proteomes" id="UP000306145"/>
    </source>
</evidence>
<accession>A0A5C4QW36</accession>
<dbReference type="InterPro" id="IPR023753">
    <property type="entry name" value="FAD/NAD-binding_dom"/>
</dbReference>
<dbReference type="PANTHER" id="PTHR42877">
    <property type="entry name" value="L-ORNITHINE N(5)-MONOOXYGENASE-RELATED"/>
    <property type="match status" value="1"/>
</dbReference>
<dbReference type="PANTHER" id="PTHR42877:SF4">
    <property type="entry name" value="FAD_NAD(P)-BINDING DOMAIN-CONTAINING PROTEIN-RELATED"/>
    <property type="match status" value="1"/>
</dbReference>
<dbReference type="EMBL" id="VDFY01000114">
    <property type="protein sequence ID" value="TNH30285.1"/>
    <property type="molecule type" value="Genomic_DNA"/>
</dbReference>
<dbReference type="Gene3D" id="3.50.50.60">
    <property type="entry name" value="FAD/NAD(P)-binding domain"/>
    <property type="match status" value="3"/>
</dbReference>
<gene>
    <name evidence="2" type="ORF">FHG89_08175</name>
</gene>
<proteinExistence type="predicted"/>
<evidence type="ECO:0000259" key="1">
    <source>
        <dbReference type="Pfam" id="PF07992"/>
    </source>
</evidence>
<reference evidence="2 3" key="1">
    <citation type="submission" date="2019-06" db="EMBL/GenBank/DDBJ databases">
        <title>Micromonospora ordensis sp. nov., isolated from deep marine sediment.</title>
        <authorList>
            <person name="Veyisoglu A."/>
            <person name="Carro L."/>
            <person name="Klenk H.-P."/>
            <person name="Sahin N."/>
        </authorList>
    </citation>
    <scope>NUCLEOTIDE SEQUENCE [LARGE SCALE GENOMIC DNA]</scope>
    <source>
        <strain evidence="2 3">S2509</strain>
    </source>
</reference>
<dbReference type="Pfam" id="PF07992">
    <property type="entry name" value="Pyr_redox_2"/>
    <property type="match status" value="1"/>
</dbReference>
<keyword evidence="3" id="KW-1185">Reference proteome</keyword>